<keyword evidence="1" id="KW-0812">Transmembrane</keyword>
<accession>A0A2I8VQV7</accession>
<proteinExistence type="predicted"/>
<evidence type="ECO:0000313" key="2">
    <source>
        <dbReference type="EMBL" id="AUV83529.1"/>
    </source>
</evidence>
<dbReference type="GO" id="GO:0140359">
    <property type="term" value="F:ABC-type transporter activity"/>
    <property type="evidence" value="ECO:0007669"/>
    <property type="project" value="InterPro"/>
</dbReference>
<feature type="transmembrane region" description="Helical" evidence="1">
    <location>
        <begin position="123"/>
        <end position="152"/>
    </location>
</feature>
<dbReference type="EMBL" id="CP026309">
    <property type="protein sequence ID" value="AUV83529.1"/>
    <property type="molecule type" value="Genomic_DNA"/>
</dbReference>
<name>A0A2I8VQV7_9EURY</name>
<dbReference type="GO" id="GO:0005886">
    <property type="term" value="C:plasma membrane"/>
    <property type="evidence" value="ECO:0007669"/>
    <property type="project" value="UniProtKB-SubCell"/>
</dbReference>
<dbReference type="Pfam" id="PF12679">
    <property type="entry name" value="ABC2_membrane_2"/>
    <property type="match status" value="1"/>
</dbReference>
<keyword evidence="1" id="KW-1133">Transmembrane helix</keyword>
<feature type="transmembrane region" description="Helical" evidence="1">
    <location>
        <begin position="78"/>
        <end position="97"/>
    </location>
</feature>
<dbReference type="Proteomes" id="UP000236584">
    <property type="component" value="Chromosome"/>
</dbReference>
<feature type="transmembrane region" description="Helical" evidence="1">
    <location>
        <begin position="158"/>
        <end position="181"/>
    </location>
</feature>
<keyword evidence="3" id="KW-1185">Reference proteome</keyword>
<dbReference type="GeneID" id="35594293"/>
<dbReference type="RefSeq" id="WP_103427218.1">
    <property type="nucleotide sequence ID" value="NZ_CP026309.1"/>
</dbReference>
<dbReference type="OrthoDB" id="204776at2157"/>
<reference evidence="2 3" key="1">
    <citation type="submission" date="2018-01" db="EMBL/GenBank/DDBJ databases">
        <title>Complete genome sequence of Salinigranum rubrum GX10T, an extremely halophilic archaeon isolated from a marine solar saltern.</title>
        <authorList>
            <person name="Han S."/>
        </authorList>
    </citation>
    <scope>NUCLEOTIDE SEQUENCE [LARGE SCALE GENOMIC DNA]</scope>
    <source>
        <strain evidence="2 3">GX10</strain>
    </source>
</reference>
<dbReference type="PANTHER" id="PTHR43471">
    <property type="entry name" value="ABC TRANSPORTER PERMEASE"/>
    <property type="match status" value="1"/>
</dbReference>
<dbReference type="KEGG" id="srub:C2R22_19335"/>
<gene>
    <name evidence="2" type="ORF">C2R22_19335</name>
</gene>
<feature type="transmembrane region" description="Helical" evidence="1">
    <location>
        <begin position="12"/>
        <end position="34"/>
    </location>
</feature>
<organism evidence="2 3">
    <name type="scientific">Salinigranum rubrum</name>
    <dbReference type="NCBI Taxonomy" id="755307"/>
    <lineage>
        <taxon>Archaea</taxon>
        <taxon>Methanobacteriati</taxon>
        <taxon>Methanobacteriota</taxon>
        <taxon>Stenosarchaea group</taxon>
        <taxon>Halobacteria</taxon>
        <taxon>Halobacteriales</taxon>
        <taxon>Haloferacaceae</taxon>
        <taxon>Salinigranum</taxon>
    </lineage>
</organism>
<feature type="transmembrane region" description="Helical" evidence="1">
    <location>
        <begin position="239"/>
        <end position="257"/>
    </location>
</feature>
<keyword evidence="1" id="KW-0472">Membrane</keyword>
<sequence>MFETMRYESRRRVKGTAALTVLLAAFIGLVIYIYPSFAESTAEIDALLESLPQAFREGFGAASYATIEGFLSAEVYQFLWVLLLGLYFTYAGGGLLATDIETGRLYMVLATPVSRTRLALEKFLSLVVPLVTLNTVIPLFVFGASIAIGYVVDPWHLFLVHVLSVPYLLVCSGIGLVLSAVVDRGDVAQRSGIALVFLLFMLDSVTVETDFEWLGTVSPTRYFDPTEILLEETLDLEGTLLLLLVAAVLLVVGLALFQRRDI</sequence>
<dbReference type="AlphaFoldDB" id="A0A2I8VQV7"/>
<evidence type="ECO:0000256" key="1">
    <source>
        <dbReference type="SAM" id="Phobius"/>
    </source>
</evidence>
<evidence type="ECO:0000313" key="3">
    <source>
        <dbReference type="Proteomes" id="UP000236584"/>
    </source>
</evidence>
<feature type="transmembrane region" description="Helical" evidence="1">
    <location>
        <begin position="193"/>
        <end position="211"/>
    </location>
</feature>
<protein>
    <submittedName>
        <fullName evidence="2">ABC transporter permease</fullName>
    </submittedName>
</protein>